<protein>
    <submittedName>
        <fullName evidence="1">Xanthine dehydrogenase domain protein</fullName>
    </submittedName>
</protein>
<name>A0A1V3WNZ6_MYCKA</name>
<dbReference type="Proteomes" id="UP000189229">
    <property type="component" value="Unassembled WGS sequence"/>
</dbReference>
<organism evidence="1 2">
    <name type="scientific">Mycobacterium kansasii</name>
    <dbReference type="NCBI Taxonomy" id="1768"/>
    <lineage>
        <taxon>Bacteria</taxon>
        <taxon>Bacillati</taxon>
        <taxon>Actinomycetota</taxon>
        <taxon>Actinomycetes</taxon>
        <taxon>Mycobacteriales</taxon>
        <taxon>Mycobacteriaceae</taxon>
        <taxon>Mycobacterium</taxon>
    </lineage>
</organism>
<sequence length="45" mass="5329">MRDVLAELLSIWRAGDTAGLATVVRTLRSAPRPRVRRWWWRPTVR</sequence>
<dbReference type="EMBL" id="MVBM01000007">
    <property type="protein sequence ID" value="OOK68700.1"/>
    <property type="molecule type" value="Genomic_DNA"/>
</dbReference>
<evidence type="ECO:0000313" key="1">
    <source>
        <dbReference type="EMBL" id="OOK68700.1"/>
    </source>
</evidence>
<comment type="caution">
    <text evidence="1">The sequence shown here is derived from an EMBL/GenBank/DDBJ whole genome shotgun (WGS) entry which is preliminary data.</text>
</comment>
<accession>A0A1V3WNZ6</accession>
<evidence type="ECO:0000313" key="2">
    <source>
        <dbReference type="Proteomes" id="UP000189229"/>
    </source>
</evidence>
<dbReference type="AlphaFoldDB" id="A0A1V3WNZ6"/>
<gene>
    <name evidence="1" type="ORF">BZL30_7164</name>
</gene>
<proteinExistence type="predicted"/>
<reference evidence="1 2" key="1">
    <citation type="submission" date="2017-02" db="EMBL/GenBank/DDBJ databases">
        <title>Complete genome sequences of Mycobacterium kansasii strains isolated from rhesus macaques.</title>
        <authorList>
            <person name="Panda A."/>
            <person name="Nagaraj S."/>
            <person name="Zhao X."/>
            <person name="Tettelin H."/>
            <person name="Detolla L.J."/>
        </authorList>
    </citation>
    <scope>NUCLEOTIDE SEQUENCE [LARGE SCALE GENOMIC DNA]</scope>
    <source>
        <strain evidence="1 2">11-3813</strain>
    </source>
</reference>